<evidence type="ECO:0000313" key="8">
    <source>
        <dbReference type="Proteomes" id="UP001081283"/>
    </source>
</evidence>
<feature type="transmembrane region" description="Helical" evidence="6">
    <location>
        <begin position="394"/>
        <end position="414"/>
    </location>
</feature>
<organism evidence="7 8">
    <name type="scientific">Hoeflea ulvae</name>
    <dbReference type="NCBI Taxonomy" id="2983764"/>
    <lineage>
        <taxon>Bacteria</taxon>
        <taxon>Pseudomonadati</taxon>
        <taxon>Pseudomonadota</taxon>
        <taxon>Alphaproteobacteria</taxon>
        <taxon>Hyphomicrobiales</taxon>
        <taxon>Rhizobiaceae</taxon>
        <taxon>Hoeflea</taxon>
    </lineage>
</organism>
<keyword evidence="8" id="KW-1185">Reference proteome</keyword>
<feature type="transmembrane region" description="Helical" evidence="6">
    <location>
        <begin position="16"/>
        <end position="41"/>
    </location>
</feature>
<feature type="transmembrane region" description="Helical" evidence="6">
    <location>
        <begin position="121"/>
        <end position="143"/>
    </location>
</feature>
<feature type="transmembrane region" description="Helical" evidence="6">
    <location>
        <begin position="179"/>
        <end position="195"/>
    </location>
</feature>
<feature type="transmembrane region" description="Helical" evidence="6">
    <location>
        <begin position="93"/>
        <end position="115"/>
    </location>
</feature>
<feature type="transmembrane region" description="Helical" evidence="6">
    <location>
        <begin position="337"/>
        <end position="359"/>
    </location>
</feature>
<comment type="subcellular location">
    <subcellularLocation>
        <location evidence="1">Cell membrane</location>
        <topology evidence="1">Multi-pass membrane protein</topology>
    </subcellularLocation>
</comment>
<dbReference type="InterPro" id="IPR050833">
    <property type="entry name" value="Poly_Biosynth_Transport"/>
</dbReference>
<evidence type="ECO:0000256" key="5">
    <source>
        <dbReference type="ARBA" id="ARBA00023136"/>
    </source>
</evidence>
<evidence type="ECO:0008006" key="9">
    <source>
        <dbReference type="Google" id="ProtNLM"/>
    </source>
</evidence>
<feature type="transmembrane region" description="Helical" evidence="6">
    <location>
        <begin position="366"/>
        <end position="388"/>
    </location>
</feature>
<keyword evidence="2" id="KW-1003">Cell membrane</keyword>
<evidence type="ECO:0000256" key="6">
    <source>
        <dbReference type="SAM" id="Phobius"/>
    </source>
</evidence>
<evidence type="ECO:0000256" key="2">
    <source>
        <dbReference type="ARBA" id="ARBA00022475"/>
    </source>
</evidence>
<protein>
    <recommendedName>
        <fullName evidence="9">Sugar transporter</fullName>
    </recommendedName>
</protein>
<dbReference type="Proteomes" id="UP001081283">
    <property type="component" value="Unassembled WGS sequence"/>
</dbReference>
<gene>
    <name evidence="7" type="ORF">OEG82_03150</name>
</gene>
<sequence>MGFPLQKFGRALGDETIFAVLMVAASSLSFIKSISLAMIFVPEQFGLYISSVGIATLTSVLVSFGLIESTTKLYPHMYIMSDMAGIRSHMRRAISLLAVRIIALVAVAAVVKFALPDLLQSLSYLTIVLVGGLSIAIGALLLMASLVRAIGSVRMLLMFSFMRGLFPLCLSLPTALHFTWHYVIIAEIVATWIVFEVTSRWSRKFNHPPSSASPTELDETSGKGGFLLYIAGLSSTSITYGSRSLVAASYGTAVAGAFGTIGIIQQMGTMLGGVLAQKLGPTLIKDAATGNMRLWRIGLLALLMMLFAAGATVGLVGSFYVPFFAKFWASYGISPQLLVLVGVSLFLPINLVFQFALIARNDEKTILYGSIGAAVLCYSGFAITIIMGWGLSGFVLSVIAADMFQFALLGAKLIKPRQIIRAMIEKNKN</sequence>
<dbReference type="RefSeq" id="WP_267611013.1">
    <property type="nucleotide sequence ID" value="NZ_JAOVZQ010000001.1"/>
</dbReference>
<keyword evidence="4 6" id="KW-1133">Transmembrane helix</keyword>
<feature type="transmembrane region" description="Helical" evidence="6">
    <location>
        <begin position="47"/>
        <end position="67"/>
    </location>
</feature>
<dbReference type="PANTHER" id="PTHR30250:SF11">
    <property type="entry name" value="O-ANTIGEN TRANSPORTER-RELATED"/>
    <property type="match status" value="1"/>
</dbReference>
<reference evidence="7" key="1">
    <citation type="submission" date="2022-10" db="EMBL/GenBank/DDBJ databases">
        <title>Hoeflea sp. J2-29, isolated from marine algae.</title>
        <authorList>
            <person name="Kristyanto S."/>
            <person name="Kim J.M."/>
            <person name="Jeon C.O."/>
        </authorList>
    </citation>
    <scope>NUCLEOTIDE SEQUENCE</scope>
    <source>
        <strain evidence="7">J2-29</strain>
    </source>
</reference>
<name>A0ABT3YAY0_9HYPH</name>
<evidence type="ECO:0000256" key="1">
    <source>
        <dbReference type="ARBA" id="ARBA00004651"/>
    </source>
</evidence>
<accession>A0ABT3YAY0</accession>
<keyword evidence="3 6" id="KW-0812">Transmembrane</keyword>
<proteinExistence type="predicted"/>
<evidence type="ECO:0000313" key="7">
    <source>
        <dbReference type="EMBL" id="MCY0093033.1"/>
    </source>
</evidence>
<keyword evidence="5 6" id="KW-0472">Membrane</keyword>
<dbReference type="PANTHER" id="PTHR30250">
    <property type="entry name" value="PST FAMILY PREDICTED COLANIC ACID TRANSPORTER"/>
    <property type="match status" value="1"/>
</dbReference>
<comment type="caution">
    <text evidence="7">The sequence shown here is derived from an EMBL/GenBank/DDBJ whole genome shotgun (WGS) entry which is preliminary data.</text>
</comment>
<evidence type="ECO:0000256" key="4">
    <source>
        <dbReference type="ARBA" id="ARBA00022989"/>
    </source>
</evidence>
<dbReference type="EMBL" id="JAOVZQ010000001">
    <property type="protein sequence ID" value="MCY0093033.1"/>
    <property type="molecule type" value="Genomic_DNA"/>
</dbReference>
<evidence type="ECO:0000256" key="3">
    <source>
        <dbReference type="ARBA" id="ARBA00022692"/>
    </source>
</evidence>
<feature type="transmembrane region" description="Helical" evidence="6">
    <location>
        <begin position="299"/>
        <end position="325"/>
    </location>
</feature>